<accession>A0A9W8YHI9</accession>
<dbReference type="EMBL" id="JAPEUY010000002">
    <property type="protein sequence ID" value="KAJ4375976.1"/>
    <property type="molecule type" value="Genomic_DNA"/>
</dbReference>
<feature type="domain" description="DUF7580" evidence="2">
    <location>
        <begin position="51"/>
        <end position="316"/>
    </location>
</feature>
<dbReference type="OrthoDB" id="5331891at2759"/>
<dbReference type="Proteomes" id="UP001140560">
    <property type="component" value="Unassembled WGS sequence"/>
</dbReference>
<evidence type="ECO:0000313" key="4">
    <source>
        <dbReference type="Proteomes" id="UP001140560"/>
    </source>
</evidence>
<evidence type="ECO:0000256" key="1">
    <source>
        <dbReference type="SAM" id="MobiDB-lite"/>
    </source>
</evidence>
<dbReference type="Pfam" id="PF24476">
    <property type="entry name" value="DUF7580"/>
    <property type="match status" value="1"/>
</dbReference>
<evidence type="ECO:0000259" key="2">
    <source>
        <dbReference type="Pfam" id="PF24476"/>
    </source>
</evidence>
<keyword evidence="4" id="KW-1185">Reference proteome</keyword>
<feature type="region of interest" description="Disordered" evidence="1">
    <location>
        <begin position="1"/>
        <end position="22"/>
    </location>
</feature>
<dbReference type="InterPro" id="IPR056002">
    <property type="entry name" value="DUF7580"/>
</dbReference>
<dbReference type="PANTHER" id="PTHR35186">
    <property type="entry name" value="ANK_REP_REGION DOMAIN-CONTAINING PROTEIN"/>
    <property type="match status" value="1"/>
</dbReference>
<protein>
    <recommendedName>
        <fullName evidence="2">DUF7580 domain-containing protein</fullName>
    </recommendedName>
</protein>
<reference evidence="3" key="1">
    <citation type="submission" date="2022-10" db="EMBL/GenBank/DDBJ databases">
        <title>Tapping the CABI collections for fungal endophytes: first genome assemblies for Collariella, Neodidymelliopsis, Ascochyta clinopodiicola, Didymella pomorum, Didymosphaeria variabile, Neocosmospora piperis and Neocucurbitaria cava.</title>
        <authorList>
            <person name="Hill R."/>
        </authorList>
    </citation>
    <scope>NUCLEOTIDE SEQUENCE</scope>
    <source>
        <strain evidence="3">IMI 356814</strain>
    </source>
</reference>
<gene>
    <name evidence="3" type="ORF">N0V83_001256</name>
</gene>
<sequence>MKRDWSRKRQNSAPRGFQSADEDNTIDYAESARIGTYTSVIASKGSRSFVSRQDFCARMHKHNQETVENSRLFLGHLELNENESHRVSFSKAYLTFGRSEPISLVQVFRTFFRGRNTESMPHERIGLAKQLASAMLQFQRTPLLYKNWSSNEIMFFGKTQERIEMEEIFRGPHLNVCIQQESQIGYEREKSSKRKGKQPASEAFIVRGSLFELAIMLIEIAFQDELTNLVSPTIFNDAENIPGEEINPHDEKQKQYQARWFAAEKLCDRVAAHLGSDYRDVVRRCLDSCLNQGPNNLQDEEYDAYIYTDVINMLEEIQAWMIREDWEVV</sequence>
<organism evidence="3 4">
    <name type="scientific">Neocucurbitaria cava</name>
    <dbReference type="NCBI Taxonomy" id="798079"/>
    <lineage>
        <taxon>Eukaryota</taxon>
        <taxon>Fungi</taxon>
        <taxon>Dikarya</taxon>
        <taxon>Ascomycota</taxon>
        <taxon>Pezizomycotina</taxon>
        <taxon>Dothideomycetes</taxon>
        <taxon>Pleosporomycetidae</taxon>
        <taxon>Pleosporales</taxon>
        <taxon>Pleosporineae</taxon>
        <taxon>Cucurbitariaceae</taxon>
        <taxon>Neocucurbitaria</taxon>
    </lineage>
</organism>
<comment type="caution">
    <text evidence="3">The sequence shown here is derived from an EMBL/GenBank/DDBJ whole genome shotgun (WGS) entry which is preliminary data.</text>
</comment>
<feature type="compositionally biased region" description="Basic residues" evidence="1">
    <location>
        <begin position="1"/>
        <end position="10"/>
    </location>
</feature>
<dbReference type="PANTHER" id="PTHR35186:SF4">
    <property type="entry name" value="PRION-INHIBITION AND PROPAGATION HELO DOMAIN-CONTAINING PROTEIN"/>
    <property type="match status" value="1"/>
</dbReference>
<evidence type="ECO:0000313" key="3">
    <source>
        <dbReference type="EMBL" id="KAJ4375976.1"/>
    </source>
</evidence>
<proteinExistence type="predicted"/>
<dbReference type="AlphaFoldDB" id="A0A9W8YHI9"/>
<name>A0A9W8YHI9_9PLEO</name>